<gene>
    <name evidence="4" type="ORF">SCP_0806220</name>
</gene>
<dbReference type="InterPro" id="IPR002347">
    <property type="entry name" value="SDR_fam"/>
</dbReference>
<keyword evidence="5" id="KW-1185">Reference proteome</keyword>
<dbReference type="OrthoDB" id="191139at2759"/>
<reference evidence="4 5" key="1">
    <citation type="journal article" date="2018" name="Sci. Rep.">
        <title>Genome sequence of the cauliflower mushroom Sparassis crispa (Hanabiratake) and its association with beneficial usage.</title>
        <authorList>
            <person name="Kiyama R."/>
            <person name="Furutani Y."/>
            <person name="Kawaguchi K."/>
            <person name="Nakanishi T."/>
        </authorList>
    </citation>
    <scope>NUCLEOTIDE SEQUENCE [LARGE SCALE GENOMIC DNA]</scope>
</reference>
<protein>
    <submittedName>
        <fullName evidence="4">Uncharacterized oxidoreductase</fullName>
    </submittedName>
</protein>
<evidence type="ECO:0000256" key="2">
    <source>
        <dbReference type="ARBA" id="ARBA00022857"/>
    </source>
</evidence>
<proteinExistence type="inferred from homology"/>
<dbReference type="PANTHER" id="PTHR24320:SF236">
    <property type="entry name" value="SHORT-CHAIN DEHYDROGENASE-RELATED"/>
    <property type="match status" value="1"/>
</dbReference>
<comment type="similarity">
    <text evidence="1">Belongs to the short-chain dehydrogenases/reductases (SDR) family.</text>
</comment>
<evidence type="ECO:0000256" key="3">
    <source>
        <dbReference type="ARBA" id="ARBA00023002"/>
    </source>
</evidence>
<dbReference type="EMBL" id="BFAD01000008">
    <property type="protein sequence ID" value="GBE86098.1"/>
    <property type="molecule type" value="Genomic_DNA"/>
</dbReference>
<dbReference type="Gene3D" id="3.40.50.720">
    <property type="entry name" value="NAD(P)-binding Rossmann-like Domain"/>
    <property type="match status" value="1"/>
</dbReference>
<dbReference type="GeneID" id="38783015"/>
<dbReference type="PANTHER" id="PTHR24320">
    <property type="entry name" value="RETINOL DEHYDROGENASE"/>
    <property type="match status" value="1"/>
</dbReference>
<keyword evidence="2" id="KW-0521">NADP</keyword>
<evidence type="ECO:0000256" key="1">
    <source>
        <dbReference type="ARBA" id="ARBA00006484"/>
    </source>
</evidence>
<name>A0A401GV50_9APHY</name>
<dbReference type="InParanoid" id="A0A401GV50"/>
<dbReference type="STRING" id="139825.A0A401GV50"/>
<dbReference type="GO" id="GO:0016491">
    <property type="term" value="F:oxidoreductase activity"/>
    <property type="evidence" value="ECO:0007669"/>
    <property type="project" value="UniProtKB-KW"/>
</dbReference>
<dbReference type="Proteomes" id="UP000287166">
    <property type="component" value="Unassembled WGS sequence"/>
</dbReference>
<dbReference type="AlphaFoldDB" id="A0A401GV50"/>
<evidence type="ECO:0000313" key="5">
    <source>
        <dbReference type="Proteomes" id="UP000287166"/>
    </source>
</evidence>
<dbReference type="Pfam" id="PF00106">
    <property type="entry name" value="adh_short"/>
    <property type="match status" value="1"/>
</dbReference>
<comment type="caution">
    <text evidence="4">The sequence shown here is derived from an EMBL/GenBank/DDBJ whole genome shotgun (WGS) entry which is preliminary data.</text>
</comment>
<accession>A0A401GV50</accession>
<dbReference type="InterPro" id="IPR036291">
    <property type="entry name" value="NAD(P)-bd_dom_sf"/>
</dbReference>
<sequence>MPTRVPSSEMFCALKSENFPPKTKFTVENIPDLSSKVMIVTGGNTGLGKETVKHLLTHNAKVYLAARSQVKAEDAIRELHKETGKTAIFLKLDLANLSAIKASAEDLLSKEPELHVLFNNGGVMTPPVEHLTSDGYDLQFGTNTLGHFYFTKLLMPALLRGAQTSSDGKARVVNTSSSALYFSTLDFDTFRDGPERLKKSTTRLYAQSKFGNTVFAHELARRYGGQGIVSTSLTPGVIKTDLQRHLHGVKAFVVNLTANPIPQGALTQLYAGTHPEGAELNGKYLMPFARVVPVRPETLDEETGKKLWDWLEEQVEDM</sequence>
<organism evidence="4 5">
    <name type="scientific">Sparassis crispa</name>
    <dbReference type="NCBI Taxonomy" id="139825"/>
    <lineage>
        <taxon>Eukaryota</taxon>
        <taxon>Fungi</taxon>
        <taxon>Dikarya</taxon>
        <taxon>Basidiomycota</taxon>
        <taxon>Agaricomycotina</taxon>
        <taxon>Agaricomycetes</taxon>
        <taxon>Polyporales</taxon>
        <taxon>Sparassidaceae</taxon>
        <taxon>Sparassis</taxon>
    </lineage>
</organism>
<dbReference type="RefSeq" id="XP_027617011.1">
    <property type="nucleotide sequence ID" value="XM_027761210.1"/>
</dbReference>
<dbReference type="SUPFAM" id="SSF51735">
    <property type="entry name" value="NAD(P)-binding Rossmann-fold domains"/>
    <property type="match status" value="1"/>
</dbReference>
<dbReference type="PRINTS" id="PR00081">
    <property type="entry name" value="GDHRDH"/>
</dbReference>
<keyword evidence="3" id="KW-0560">Oxidoreductase</keyword>
<evidence type="ECO:0000313" key="4">
    <source>
        <dbReference type="EMBL" id="GBE86098.1"/>
    </source>
</evidence>